<evidence type="ECO:0000259" key="1">
    <source>
        <dbReference type="Pfam" id="PF13472"/>
    </source>
</evidence>
<dbReference type="Proteomes" id="UP001165586">
    <property type="component" value="Unassembled WGS sequence"/>
</dbReference>
<dbReference type="PANTHER" id="PTHR37981">
    <property type="entry name" value="LIPASE 2"/>
    <property type="match status" value="1"/>
</dbReference>
<dbReference type="PANTHER" id="PTHR37981:SF1">
    <property type="entry name" value="SGNH HYDROLASE-TYPE ESTERASE DOMAIN-CONTAINING PROTEIN"/>
    <property type="match status" value="1"/>
</dbReference>
<dbReference type="RefSeq" id="WP_259539935.1">
    <property type="nucleotide sequence ID" value="NZ_JANLCJ010000005.1"/>
</dbReference>
<gene>
    <name evidence="2" type="ORF">N1032_14875</name>
</gene>
<dbReference type="InterPro" id="IPR037460">
    <property type="entry name" value="SEST-like"/>
</dbReference>
<protein>
    <submittedName>
        <fullName evidence="2">SGNH/GDSL hydrolase family protein</fullName>
    </submittedName>
</protein>
<dbReference type="Pfam" id="PF13472">
    <property type="entry name" value="Lipase_GDSL_2"/>
    <property type="match status" value="1"/>
</dbReference>
<dbReference type="SUPFAM" id="SSF52266">
    <property type="entry name" value="SGNH hydrolase"/>
    <property type="match status" value="1"/>
</dbReference>
<keyword evidence="2" id="KW-0378">Hydrolase</keyword>
<name>A0ABT2H510_9MICO</name>
<reference evidence="2" key="1">
    <citation type="submission" date="2022-08" db="EMBL/GenBank/DDBJ databases">
        <authorList>
            <person name="Deng Y."/>
            <person name="Han X.-F."/>
            <person name="Zhang Y.-Q."/>
        </authorList>
    </citation>
    <scope>NUCLEOTIDE SEQUENCE</scope>
    <source>
        <strain evidence="2">CPCC 203386</strain>
    </source>
</reference>
<keyword evidence="3" id="KW-1185">Reference proteome</keyword>
<feature type="domain" description="SGNH hydrolase-type esterase" evidence="1">
    <location>
        <begin position="11"/>
        <end position="252"/>
    </location>
</feature>
<dbReference type="InterPro" id="IPR036514">
    <property type="entry name" value="SGNH_hydro_sf"/>
</dbReference>
<sequence>MQIPPGSEYVAMGSSFAAGPGLRPRSPGAPRASGRSDSNYAHVAAAHLGLALNDVTFSGATTTDILTASAGRSAQIDAVTARTRLVTLTAGGNDVGYLPALTLASLPWPVRDLARFRDRVAAVTDAATTDDRFGALTAGLTTIVSEVQRRAPDARVVLVDYLTILPPDDASGRGPDVLRRHRGGDLVEWGRGVATRLTETFASVAAAEGCDLLDVGARSRHHDAWSAEPWTRRFHLTLRGGAPFHPSASGMAAVAQMLIERIR</sequence>
<dbReference type="CDD" id="cd01823">
    <property type="entry name" value="SEST_like"/>
    <property type="match status" value="1"/>
</dbReference>
<dbReference type="InterPro" id="IPR013830">
    <property type="entry name" value="SGNH_hydro"/>
</dbReference>
<dbReference type="GO" id="GO:0016787">
    <property type="term" value="F:hydrolase activity"/>
    <property type="evidence" value="ECO:0007669"/>
    <property type="project" value="UniProtKB-KW"/>
</dbReference>
<dbReference type="EMBL" id="JANLCJ010000005">
    <property type="protein sequence ID" value="MCS5735027.1"/>
    <property type="molecule type" value="Genomic_DNA"/>
</dbReference>
<comment type="caution">
    <text evidence="2">The sequence shown here is derived from an EMBL/GenBank/DDBJ whole genome shotgun (WGS) entry which is preliminary data.</text>
</comment>
<organism evidence="2 3">
    <name type="scientific">Herbiconiux daphne</name>
    <dbReference type="NCBI Taxonomy" id="2970914"/>
    <lineage>
        <taxon>Bacteria</taxon>
        <taxon>Bacillati</taxon>
        <taxon>Actinomycetota</taxon>
        <taxon>Actinomycetes</taxon>
        <taxon>Micrococcales</taxon>
        <taxon>Microbacteriaceae</taxon>
        <taxon>Herbiconiux</taxon>
    </lineage>
</organism>
<proteinExistence type="predicted"/>
<accession>A0ABT2H510</accession>
<dbReference type="Gene3D" id="3.40.50.1110">
    <property type="entry name" value="SGNH hydrolase"/>
    <property type="match status" value="1"/>
</dbReference>
<evidence type="ECO:0000313" key="2">
    <source>
        <dbReference type="EMBL" id="MCS5735027.1"/>
    </source>
</evidence>
<evidence type="ECO:0000313" key="3">
    <source>
        <dbReference type="Proteomes" id="UP001165586"/>
    </source>
</evidence>